<dbReference type="InterPro" id="IPR005746">
    <property type="entry name" value="Thioredoxin"/>
</dbReference>
<keyword evidence="4" id="KW-1015">Disulfide bond</keyword>
<organism evidence="8 9">
    <name type="scientific">Trichocoleus desertorum GB2-A4</name>
    <dbReference type="NCBI Taxonomy" id="2933944"/>
    <lineage>
        <taxon>Bacteria</taxon>
        <taxon>Bacillati</taxon>
        <taxon>Cyanobacteriota</taxon>
        <taxon>Cyanophyceae</taxon>
        <taxon>Leptolyngbyales</taxon>
        <taxon>Trichocoleusaceae</taxon>
        <taxon>Trichocoleus</taxon>
    </lineage>
</organism>
<evidence type="ECO:0000256" key="6">
    <source>
        <dbReference type="PIRNR" id="PIRNR000077"/>
    </source>
</evidence>
<dbReference type="PRINTS" id="PR00421">
    <property type="entry name" value="THIOREDOXIN"/>
</dbReference>
<evidence type="ECO:0000256" key="1">
    <source>
        <dbReference type="ARBA" id="ARBA00008987"/>
    </source>
</evidence>
<comment type="caution">
    <text evidence="8">The sequence shown here is derived from an EMBL/GenBank/DDBJ whole genome shotgun (WGS) entry which is preliminary data.</text>
</comment>
<comment type="similarity">
    <text evidence="1 6">Belongs to the thioredoxin family.</text>
</comment>
<name>A0ABV0J6Q3_9CYAN</name>
<dbReference type="PIRSF" id="PIRSF000077">
    <property type="entry name" value="Thioredoxin"/>
    <property type="match status" value="1"/>
</dbReference>
<evidence type="ECO:0000256" key="3">
    <source>
        <dbReference type="ARBA" id="ARBA00022982"/>
    </source>
</evidence>
<dbReference type="Gene3D" id="3.40.30.10">
    <property type="entry name" value="Glutaredoxin"/>
    <property type="match status" value="1"/>
</dbReference>
<sequence>MTGSVITISDAEFAATALEPTSKLVVIYFWAPWCGPCRLTAPLMDWAATHYSDRLKVVKMEIDPNPETVAKYQVQGVPALIFLKDGEVAASIEGAIGKQKLIDLLETHLPK</sequence>
<feature type="domain" description="Thioredoxin" evidence="7">
    <location>
        <begin position="1"/>
        <end position="110"/>
    </location>
</feature>
<dbReference type="Pfam" id="PF00085">
    <property type="entry name" value="Thioredoxin"/>
    <property type="match status" value="1"/>
</dbReference>
<dbReference type="PANTHER" id="PTHR45663">
    <property type="entry name" value="GEO12009P1"/>
    <property type="match status" value="1"/>
</dbReference>
<keyword evidence="3" id="KW-0249">Electron transport</keyword>
<dbReference type="Proteomes" id="UP001464891">
    <property type="component" value="Unassembled WGS sequence"/>
</dbReference>
<dbReference type="SUPFAM" id="SSF52833">
    <property type="entry name" value="Thioredoxin-like"/>
    <property type="match status" value="1"/>
</dbReference>
<dbReference type="PANTHER" id="PTHR45663:SF11">
    <property type="entry name" value="GEO12009P1"/>
    <property type="match status" value="1"/>
</dbReference>
<keyword evidence="9" id="KW-1185">Reference proteome</keyword>
<dbReference type="InterPro" id="IPR017937">
    <property type="entry name" value="Thioredoxin_CS"/>
</dbReference>
<gene>
    <name evidence="8" type="ORF">NC998_10065</name>
</gene>
<evidence type="ECO:0000256" key="4">
    <source>
        <dbReference type="ARBA" id="ARBA00023157"/>
    </source>
</evidence>
<evidence type="ECO:0000313" key="9">
    <source>
        <dbReference type="Proteomes" id="UP001464891"/>
    </source>
</evidence>
<dbReference type="InterPro" id="IPR036249">
    <property type="entry name" value="Thioredoxin-like_sf"/>
</dbReference>
<keyword evidence="5" id="KW-0676">Redox-active center</keyword>
<reference evidence="8 9" key="1">
    <citation type="submission" date="2022-04" db="EMBL/GenBank/DDBJ databases">
        <title>Positive selection, recombination, and allopatry shape intraspecific diversity of widespread and dominant cyanobacteria.</title>
        <authorList>
            <person name="Wei J."/>
            <person name="Shu W."/>
            <person name="Hu C."/>
        </authorList>
    </citation>
    <scope>NUCLEOTIDE SEQUENCE [LARGE SCALE GENOMIC DNA]</scope>
    <source>
        <strain evidence="8 9">GB2-A4</strain>
    </source>
</reference>
<accession>A0ABV0J6Q3</accession>
<protein>
    <recommendedName>
        <fullName evidence="6">Thioredoxin</fullName>
    </recommendedName>
</protein>
<keyword evidence="2" id="KW-0813">Transport</keyword>
<dbReference type="CDD" id="cd02947">
    <property type="entry name" value="TRX_family"/>
    <property type="match status" value="1"/>
</dbReference>
<dbReference type="InterPro" id="IPR013766">
    <property type="entry name" value="Thioredoxin_domain"/>
</dbReference>
<dbReference type="PROSITE" id="PS51352">
    <property type="entry name" value="THIOREDOXIN_2"/>
    <property type="match status" value="1"/>
</dbReference>
<dbReference type="PROSITE" id="PS00194">
    <property type="entry name" value="THIOREDOXIN_1"/>
    <property type="match status" value="1"/>
</dbReference>
<proteinExistence type="inferred from homology"/>
<dbReference type="EMBL" id="JAMPKM010000004">
    <property type="protein sequence ID" value="MEP0817440.1"/>
    <property type="molecule type" value="Genomic_DNA"/>
</dbReference>
<evidence type="ECO:0000313" key="8">
    <source>
        <dbReference type="EMBL" id="MEP0817440.1"/>
    </source>
</evidence>
<evidence type="ECO:0000256" key="2">
    <source>
        <dbReference type="ARBA" id="ARBA00022448"/>
    </source>
</evidence>
<evidence type="ECO:0000256" key="5">
    <source>
        <dbReference type="ARBA" id="ARBA00023284"/>
    </source>
</evidence>
<dbReference type="RefSeq" id="WP_190438561.1">
    <property type="nucleotide sequence ID" value="NZ_JAMPKM010000004.1"/>
</dbReference>
<evidence type="ECO:0000259" key="7">
    <source>
        <dbReference type="PROSITE" id="PS51352"/>
    </source>
</evidence>